<organism evidence="3 4">
    <name type="scientific">Actinomycetospora corticicola</name>
    <dbReference type="NCBI Taxonomy" id="663602"/>
    <lineage>
        <taxon>Bacteria</taxon>
        <taxon>Bacillati</taxon>
        <taxon>Actinomycetota</taxon>
        <taxon>Actinomycetes</taxon>
        <taxon>Pseudonocardiales</taxon>
        <taxon>Pseudonocardiaceae</taxon>
        <taxon>Actinomycetospora</taxon>
    </lineage>
</organism>
<dbReference type="Pfam" id="PF00211">
    <property type="entry name" value="Guanylate_cyc"/>
    <property type="match status" value="1"/>
</dbReference>
<evidence type="ECO:0000313" key="4">
    <source>
        <dbReference type="Proteomes" id="UP000535890"/>
    </source>
</evidence>
<name>A0A7Y9E241_9PSEU</name>
<dbReference type="InterPro" id="IPR001054">
    <property type="entry name" value="A/G_cyclase"/>
</dbReference>
<comment type="caution">
    <text evidence="3">The sequence shown here is derived from an EMBL/GenBank/DDBJ whole genome shotgun (WGS) entry which is preliminary data.</text>
</comment>
<dbReference type="InterPro" id="IPR050697">
    <property type="entry name" value="Adenylyl/Guanylyl_Cyclase_3/4"/>
</dbReference>
<dbReference type="GO" id="GO:0004016">
    <property type="term" value="F:adenylate cyclase activity"/>
    <property type="evidence" value="ECO:0007669"/>
    <property type="project" value="UniProtKB-EC"/>
</dbReference>
<dbReference type="RefSeq" id="WP_179797104.1">
    <property type="nucleotide sequence ID" value="NZ_BAABHP010000002.1"/>
</dbReference>
<dbReference type="Gene3D" id="3.30.70.1230">
    <property type="entry name" value="Nucleotide cyclase"/>
    <property type="match status" value="1"/>
</dbReference>
<dbReference type="PANTHER" id="PTHR43081">
    <property type="entry name" value="ADENYLATE CYCLASE, TERMINAL-DIFFERENTIATION SPECIFIC-RELATED"/>
    <property type="match status" value="1"/>
</dbReference>
<dbReference type="Proteomes" id="UP000535890">
    <property type="component" value="Unassembled WGS sequence"/>
</dbReference>
<dbReference type="CDD" id="cd07302">
    <property type="entry name" value="CHD"/>
    <property type="match status" value="1"/>
</dbReference>
<sequence>MAERLDGDPLVAGFVRWARRHLPGQDVAVDPLSLGPGLATDLALRLAPVAAHRPSVLRELGSTALQLWQAQHGGERAGGDSGELAVLFTDIAGFSDWTLEVGDEVALTALTRIAEVVEPAVARRGTLVKRLGDGLMVVFPDPSDALAAAEWTRDLVDGLDPEAMGGHRLRQRAGVHLGRPRFDGGDYFGRDVNIAARIADAAEGGEVCVSDAVCRVLGPGSDGRFRPRTDLNRKGVPDDVEVHVLVR</sequence>
<dbReference type="SUPFAM" id="SSF55073">
    <property type="entry name" value="Nucleotide cyclase"/>
    <property type="match status" value="1"/>
</dbReference>
<evidence type="ECO:0000256" key="1">
    <source>
        <dbReference type="ARBA" id="ARBA00005381"/>
    </source>
</evidence>
<reference evidence="3 4" key="1">
    <citation type="submission" date="2020-07" db="EMBL/GenBank/DDBJ databases">
        <title>Sequencing the genomes of 1000 actinobacteria strains.</title>
        <authorList>
            <person name="Klenk H.-P."/>
        </authorList>
    </citation>
    <scope>NUCLEOTIDE SEQUENCE [LARGE SCALE GENOMIC DNA]</scope>
    <source>
        <strain evidence="3 4">DSM 45772</strain>
    </source>
</reference>
<dbReference type="GO" id="GO:0006171">
    <property type="term" value="P:cAMP biosynthetic process"/>
    <property type="evidence" value="ECO:0007669"/>
    <property type="project" value="TreeGrafter"/>
</dbReference>
<dbReference type="PROSITE" id="PS50125">
    <property type="entry name" value="GUANYLATE_CYCLASE_2"/>
    <property type="match status" value="1"/>
</dbReference>
<dbReference type="PANTHER" id="PTHR43081:SF19">
    <property type="entry name" value="PH-SENSITIVE ADENYLATE CYCLASE RV1264"/>
    <property type="match status" value="1"/>
</dbReference>
<dbReference type="AlphaFoldDB" id="A0A7Y9E241"/>
<dbReference type="SMART" id="SM00044">
    <property type="entry name" value="CYCc"/>
    <property type="match status" value="1"/>
</dbReference>
<dbReference type="EC" id="4.6.1.1" evidence="3"/>
<protein>
    <submittedName>
        <fullName evidence="3">Adenylate cyclase</fullName>
        <ecNumber evidence="3">4.6.1.1</ecNumber>
    </submittedName>
</protein>
<gene>
    <name evidence="3" type="ORF">BJ983_005940</name>
</gene>
<comment type="similarity">
    <text evidence="1">Belongs to the adenylyl cyclase class-3 family.</text>
</comment>
<dbReference type="EMBL" id="JACCBN010000001">
    <property type="protein sequence ID" value="NYD39838.1"/>
    <property type="molecule type" value="Genomic_DNA"/>
</dbReference>
<dbReference type="InterPro" id="IPR029787">
    <property type="entry name" value="Nucleotide_cyclase"/>
</dbReference>
<keyword evidence="3" id="KW-0456">Lyase</keyword>
<keyword evidence="4" id="KW-1185">Reference proteome</keyword>
<accession>A0A7Y9E241</accession>
<proteinExistence type="inferred from homology"/>
<dbReference type="GO" id="GO:0035556">
    <property type="term" value="P:intracellular signal transduction"/>
    <property type="evidence" value="ECO:0007669"/>
    <property type="project" value="InterPro"/>
</dbReference>
<evidence type="ECO:0000259" key="2">
    <source>
        <dbReference type="PROSITE" id="PS50125"/>
    </source>
</evidence>
<feature type="domain" description="Guanylate cyclase" evidence="2">
    <location>
        <begin position="85"/>
        <end position="199"/>
    </location>
</feature>
<evidence type="ECO:0000313" key="3">
    <source>
        <dbReference type="EMBL" id="NYD39838.1"/>
    </source>
</evidence>